<evidence type="ECO:0000313" key="4">
    <source>
        <dbReference type="Proteomes" id="UP001140076"/>
    </source>
</evidence>
<sequence>MGPTPASVSGWRKSSYSNQKGGDCVEVADTAPVVLVRDTQNRHLGHLAFSANEWPAFLTAVKATDL</sequence>
<accession>A0A9X3NIM1</accession>
<dbReference type="Pfam" id="PF04149">
    <property type="entry name" value="DUF397"/>
    <property type="match status" value="1"/>
</dbReference>
<dbReference type="AlphaFoldDB" id="A0A9X3NIM1"/>
<evidence type="ECO:0000313" key="3">
    <source>
        <dbReference type="EMBL" id="MDA0563755.1"/>
    </source>
</evidence>
<evidence type="ECO:0000259" key="2">
    <source>
        <dbReference type="Pfam" id="PF04149"/>
    </source>
</evidence>
<keyword evidence="4" id="KW-1185">Reference proteome</keyword>
<evidence type="ECO:0000256" key="1">
    <source>
        <dbReference type="SAM" id="MobiDB-lite"/>
    </source>
</evidence>
<organism evidence="3 4">
    <name type="scientific">Streptomonospora mangrovi</name>
    <dbReference type="NCBI Taxonomy" id="2883123"/>
    <lineage>
        <taxon>Bacteria</taxon>
        <taxon>Bacillati</taxon>
        <taxon>Actinomycetota</taxon>
        <taxon>Actinomycetes</taxon>
        <taxon>Streptosporangiales</taxon>
        <taxon>Nocardiopsidaceae</taxon>
        <taxon>Streptomonospora</taxon>
    </lineage>
</organism>
<proteinExistence type="predicted"/>
<feature type="domain" description="DUF397" evidence="2">
    <location>
        <begin position="10"/>
        <end position="62"/>
    </location>
</feature>
<protein>
    <submittedName>
        <fullName evidence="3">DUF397 domain-containing protein</fullName>
    </submittedName>
</protein>
<dbReference type="InterPro" id="IPR007278">
    <property type="entry name" value="DUF397"/>
</dbReference>
<gene>
    <name evidence="3" type="ORF">LG943_05340</name>
</gene>
<comment type="caution">
    <text evidence="3">The sequence shown here is derived from an EMBL/GenBank/DDBJ whole genome shotgun (WGS) entry which is preliminary data.</text>
</comment>
<name>A0A9X3NIM1_9ACTN</name>
<dbReference type="RefSeq" id="WP_270071041.1">
    <property type="nucleotide sequence ID" value="NZ_JAJAQC010000007.1"/>
</dbReference>
<reference evidence="3" key="1">
    <citation type="submission" date="2021-10" db="EMBL/GenBank/DDBJ databases">
        <title>Streptomonospora sp. nov., isolated from mangrove soil.</title>
        <authorList>
            <person name="Chen X."/>
            <person name="Ge X."/>
            <person name="Liu W."/>
        </authorList>
    </citation>
    <scope>NUCLEOTIDE SEQUENCE</scope>
    <source>
        <strain evidence="3">S1-112</strain>
    </source>
</reference>
<dbReference type="EMBL" id="JAJAQC010000007">
    <property type="protein sequence ID" value="MDA0563755.1"/>
    <property type="molecule type" value="Genomic_DNA"/>
</dbReference>
<dbReference type="Proteomes" id="UP001140076">
    <property type="component" value="Unassembled WGS sequence"/>
</dbReference>
<feature type="region of interest" description="Disordered" evidence="1">
    <location>
        <begin position="1"/>
        <end position="22"/>
    </location>
</feature>